<dbReference type="AlphaFoldDB" id="A0A7X5V7J4"/>
<organism evidence="2 3">
    <name type="scientific">Kribbella shirazensis</name>
    <dbReference type="NCBI Taxonomy" id="1105143"/>
    <lineage>
        <taxon>Bacteria</taxon>
        <taxon>Bacillati</taxon>
        <taxon>Actinomycetota</taxon>
        <taxon>Actinomycetes</taxon>
        <taxon>Propionibacteriales</taxon>
        <taxon>Kribbellaceae</taxon>
        <taxon>Kribbella</taxon>
    </lineage>
</organism>
<feature type="transmembrane region" description="Helical" evidence="1">
    <location>
        <begin position="102"/>
        <end position="122"/>
    </location>
</feature>
<protein>
    <submittedName>
        <fullName evidence="2">Uncharacterized protein</fullName>
    </submittedName>
</protein>
<feature type="transmembrane region" description="Helical" evidence="1">
    <location>
        <begin position="188"/>
        <end position="208"/>
    </location>
</feature>
<keyword evidence="3" id="KW-1185">Reference proteome</keyword>
<evidence type="ECO:0000313" key="3">
    <source>
        <dbReference type="Proteomes" id="UP000555407"/>
    </source>
</evidence>
<accession>A0A7X5V7J4</accession>
<feature type="transmembrane region" description="Helical" evidence="1">
    <location>
        <begin position="23"/>
        <end position="46"/>
    </location>
</feature>
<dbReference type="EMBL" id="JAASRO010000001">
    <property type="protein sequence ID" value="NIK56083.1"/>
    <property type="molecule type" value="Genomic_DNA"/>
</dbReference>
<gene>
    <name evidence="2" type="ORF">BJY22_001800</name>
</gene>
<dbReference type="RefSeq" id="WP_167205218.1">
    <property type="nucleotide sequence ID" value="NZ_JAASRO010000001.1"/>
</dbReference>
<keyword evidence="1" id="KW-1133">Transmembrane helix</keyword>
<evidence type="ECO:0000313" key="2">
    <source>
        <dbReference type="EMBL" id="NIK56083.1"/>
    </source>
</evidence>
<feature type="transmembrane region" description="Helical" evidence="1">
    <location>
        <begin position="67"/>
        <end position="90"/>
    </location>
</feature>
<proteinExistence type="predicted"/>
<name>A0A7X5V7J4_9ACTN</name>
<reference evidence="2 3" key="1">
    <citation type="submission" date="2020-03" db="EMBL/GenBank/DDBJ databases">
        <title>Sequencing the genomes of 1000 actinobacteria strains.</title>
        <authorList>
            <person name="Klenk H.-P."/>
        </authorList>
    </citation>
    <scope>NUCLEOTIDE SEQUENCE [LARGE SCALE GENOMIC DNA]</scope>
    <source>
        <strain evidence="2 3">DSM 45490</strain>
    </source>
</reference>
<comment type="caution">
    <text evidence="2">The sequence shown here is derived from an EMBL/GenBank/DDBJ whole genome shotgun (WGS) entry which is preliminary data.</text>
</comment>
<feature type="transmembrane region" description="Helical" evidence="1">
    <location>
        <begin position="154"/>
        <end position="176"/>
    </location>
</feature>
<evidence type="ECO:0000256" key="1">
    <source>
        <dbReference type="SAM" id="Phobius"/>
    </source>
</evidence>
<keyword evidence="1" id="KW-0812">Transmembrane</keyword>
<keyword evidence="1" id="KW-0472">Membrane</keyword>
<sequence>MGWAGGGADPDPRARGGAVELAVWQYLIGVSAMMWVLLAGFGLVLLRRLTEDAAVRPVDGDASGRRATVRFVGFVFAVIVVPLLIGAAAGLRNPYVMEGQNWKIPLLHLIAGCANLPVLVALKRIELTAADDRGWGTTPADIARLRLLRRTTRLATAGLGAVIALAVIATGALRQATAAAGLTPLPDTFGVVYGAAFTGVVAGVHLYVSSAVENRARRLLDQVAALPDPSAVSPQEFSAGRSLRGEVAEELELGVDPRADLQSLLAVLSPLIGALLTKVGGL</sequence>
<dbReference type="Proteomes" id="UP000555407">
    <property type="component" value="Unassembled WGS sequence"/>
</dbReference>